<gene>
    <name evidence="1" type="ORF">AAM37_gp54</name>
</gene>
<protein>
    <submittedName>
        <fullName evidence="1">Uncharacterized protein</fullName>
    </submittedName>
</protein>
<keyword evidence="2" id="KW-1185">Reference proteome</keyword>
<accession>A0A513ZYE2</accession>
<evidence type="ECO:0000313" key="1">
    <source>
        <dbReference type="EMBL" id="QDH45725.1"/>
    </source>
</evidence>
<evidence type="ECO:0000313" key="2">
    <source>
        <dbReference type="Proteomes" id="UP000317930"/>
    </source>
</evidence>
<name>A0A513ZYE2_9CAUD</name>
<dbReference type="Proteomes" id="UP000317930">
    <property type="component" value="Segment"/>
</dbReference>
<sequence length="67" mass="7221">MSTVLIKAQNGVTVAVTVGQKIRYMKPGMFNGKFGQIVDITPDGMAVIKFEGVNHNQTLNPENMVAA</sequence>
<dbReference type="EMBL" id="MK798143">
    <property type="protein sequence ID" value="QDH45725.1"/>
    <property type="molecule type" value="Genomic_DNA"/>
</dbReference>
<organism evidence="1 2">
    <name type="scientific">Pantoea phage vB_PagM_AAM37</name>
    <dbReference type="NCBI Taxonomy" id="2588093"/>
    <lineage>
        <taxon>Viruses</taxon>
        <taxon>Duplodnaviria</taxon>
        <taxon>Heunggongvirae</taxon>
        <taxon>Uroviricota</taxon>
        <taxon>Caudoviricetes</taxon>
        <taxon>Dibbivirus</taxon>
        <taxon>Dibbivirus AAM37</taxon>
    </lineage>
</organism>
<reference evidence="1 2" key="1">
    <citation type="submission" date="2019-04" db="EMBL/GenBank/DDBJ databases">
        <title>Complete genome sequence of Pantoea sp. infecting bacteriophage vB_PagM_AAM37.</title>
        <authorList>
            <person name="Truncaite L."/>
            <person name="Simoliuniene M."/>
            <person name="Zajanckauskaite A."/>
            <person name="Meskys R."/>
            <person name="Simoliunas E."/>
        </authorList>
    </citation>
    <scope>NUCLEOTIDE SEQUENCE [LARGE SCALE GENOMIC DNA]</scope>
    <source>
        <strain evidence="1">AAM37</strain>
    </source>
</reference>
<proteinExistence type="predicted"/>